<dbReference type="InterPro" id="IPR002541">
    <property type="entry name" value="Cyt_c_assembly"/>
</dbReference>
<dbReference type="GO" id="GO:0017004">
    <property type="term" value="P:cytochrome complex assembly"/>
    <property type="evidence" value="ECO:0007669"/>
    <property type="project" value="InterPro"/>
</dbReference>
<dbReference type="PANTHER" id="PTHR30071:SF15">
    <property type="entry name" value="PROTEIN HEMX"/>
    <property type="match status" value="1"/>
</dbReference>
<reference evidence="7 8" key="1">
    <citation type="submission" date="2019-05" db="EMBL/GenBank/DDBJ databases">
        <authorList>
            <person name="Chen C."/>
        </authorList>
    </citation>
    <scope>NUCLEOTIDE SEQUENCE [LARGE SCALE GENOMIC DNA]</scope>
    <source>
        <strain evidence="7 8">HB172198</strain>
    </source>
</reference>
<keyword evidence="8" id="KW-1185">Reference proteome</keyword>
<feature type="transmembrane region" description="Helical" evidence="5">
    <location>
        <begin position="214"/>
        <end position="236"/>
    </location>
</feature>
<dbReference type="Pfam" id="PF01578">
    <property type="entry name" value="Cytochrom_C_asm"/>
    <property type="match status" value="1"/>
</dbReference>
<dbReference type="InterPro" id="IPR045062">
    <property type="entry name" value="Cyt_c_biogenesis_CcsA/CcmC"/>
</dbReference>
<feature type="transmembrane region" description="Helical" evidence="5">
    <location>
        <begin position="94"/>
        <end position="112"/>
    </location>
</feature>
<feature type="domain" description="Cytochrome c assembly protein" evidence="6">
    <location>
        <begin position="67"/>
        <end position="272"/>
    </location>
</feature>
<feature type="transmembrane region" description="Helical" evidence="5">
    <location>
        <begin position="184"/>
        <end position="208"/>
    </location>
</feature>
<dbReference type="KEGG" id="palo:E6C60_1243"/>
<evidence type="ECO:0000256" key="3">
    <source>
        <dbReference type="ARBA" id="ARBA00022989"/>
    </source>
</evidence>
<evidence type="ECO:0000313" key="8">
    <source>
        <dbReference type="Proteomes" id="UP000300879"/>
    </source>
</evidence>
<dbReference type="GO" id="GO:0005886">
    <property type="term" value="C:plasma membrane"/>
    <property type="evidence" value="ECO:0007669"/>
    <property type="project" value="TreeGrafter"/>
</dbReference>
<feature type="transmembrane region" description="Helical" evidence="5">
    <location>
        <begin position="6"/>
        <end position="23"/>
    </location>
</feature>
<accession>A0A4P8XKK8</accession>
<organism evidence="7 8">
    <name type="scientific">Paenibacillus algicola</name>
    <dbReference type="NCBI Taxonomy" id="2565926"/>
    <lineage>
        <taxon>Bacteria</taxon>
        <taxon>Bacillati</taxon>
        <taxon>Bacillota</taxon>
        <taxon>Bacilli</taxon>
        <taxon>Bacillales</taxon>
        <taxon>Paenibacillaceae</taxon>
        <taxon>Paenibacillus</taxon>
    </lineage>
</organism>
<dbReference type="PANTHER" id="PTHR30071">
    <property type="entry name" value="HEME EXPORTER PROTEIN C"/>
    <property type="match status" value="1"/>
</dbReference>
<feature type="transmembrane region" description="Helical" evidence="5">
    <location>
        <begin position="69"/>
        <end position="87"/>
    </location>
</feature>
<evidence type="ECO:0000256" key="2">
    <source>
        <dbReference type="ARBA" id="ARBA00022692"/>
    </source>
</evidence>
<dbReference type="EMBL" id="CP040396">
    <property type="protein sequence ID" value="QCT01961.1"/>
    <property type="molecule type" value="Genomic_DNA"/>
</dbReference>
<keyword evidence="3 5" id="KW-1133">Transmembrane helix</keyword>
<name>A0A4P8XKK8_9BACL</name>
<keyword evidence="4 5" id="KW-0472">Membrane</keyword>
<evidence type="ECO:0000259" key="6">
    <source>
        <dbReference type="Pfam" id="PF01578"/>
    </source>
</evidence>
<dbReference type="OrthoDB" id="2417400at2"/>
<comment type="subcellular location">
    <subcellularLocation>
        <location evidence="1">Membrane</location>
        <topology evidence="1">Multi-pass membrane protein</topology>
    </subcellularLocation>
</comment>
<sequence length="277" mass="31121">MPLNYMYDIGIYIYALSLLFYISDCVHRNRTAKRTGAGLLAVAFAVQLLVTGVRLFGDSALPVLTTFDFLLFCSLSLTLTSLVITFMKRADLAPVILGIAGFCVTVFNRMIITTGFKPMEMWDMWSSVKGLLVLHITLASVSFTALMVGAAFAGMYLFLHSRLKTKKWNSLIRRLPSLEMLDRYSYAAILFGILLLVLSLTIAVISLIQEGQLSLLWDLKVITTFIVLCVYLNYFVRRTIQRRSGLETARWALIGLVFIVINFLLNAWSGFHGWSGV</sequence>
<dbReference type="AlphaFoldDB" id="A0A4P8XKK8"/>
<evidence type="ECO:0000256" key="4">
    <source>
        <dbReference type="ARBA" id="ARBA00023136"/>
    </source>
</evidence>
<keyword evidence="2 5" id="KW-0812">Transmembrane</keyword>
<feature type="transmembrane region" description="Helical" evidence="5">
    <location>
        <begin position="248"/>
        <end position="268"/>
    </location>
</feature>
<dbReference type="GO" id="GO:0020037">
    <property type="term" value="F:heme binding"/>
    <property type="evidence" value="ECO:0007669"/>
    <property type="project" value="InterPro"/>
</dbReference>
<dbReference type="RefSeq" id="WP_138225056.1">
    <property type="nucleotide sequence ID" value="NZ_CP040396.1"/>
</dbReference>
<feature type="transmembrane region" description="Helical" evidence="5">
    <location>
        <begin position="132"/>
        <end position="159"/>
    </location>
</feature>
<proteinExistence type="predicted"/>
<evidence type="ECO:0000256" key="5">
    <source>
        <dbReference type="SAM" id="Phobius"/>
    </source>
</evidence>
<feature type="transmembrane region" description="Helical" evidence="5">
    <location>
        <begin position="35"/>
        <end position="57"/>
    </location>
</feature>
<gene>
    <name evidence="7" type="ORF">E6C60_1243</name>
</gene>
<dbReference type="Proteomes" id="UP000300879">
    <property type="component" value="Chromosome"/>
</dbReference>
<evidence type="ECO:0000256" key="1">
    <source>
        <dbReference type="ARBA" id="ARBA00004141"/>
    </source>
</evidence>
<evidence type="ECO:0000313" key="7">
    <source>
        <dbReference type="EMBL" id="QCT01961.1"/>
    </source>
</evidence>
<protein>
    <submittedName>
        <fullName evidence="7">Cytochrome c assembly protein</fullName>
    </submittedName>
</protein>